<comment type="caution">
    <text evidence="1">The sequence shown here is derived from an EMBL/GenBank/DDBJ whole genome shotgun (WGS) entry which is preliminary data.</text>
</comment>
<sequence length="431" mass="49664">MPTASFGERWVKENLTRAATAEEIAVLNLMLWTCQGNQEEAALRARRYYKARAPGGLSDLWQQRQPDDEEILSSCQDAYIVPLKGLSVGKRRLTLIRLPAPTALDRPIAARAFLARWLMIMDIRLHEDSSPYEEIVIIDVRDLQPSHFKSHFKGSFWKDFVHCMRMIYPRKFLEVHIINVQHLKTIPLLLLHIGLYPWRRKIVQVHAHSENINKVMGVDFYPIEQLPIEYGGKAGTMKDLNDEWTAKLLENARWLQSEEKKFYTTEMKPEIKQRVKHKSNVKNLGGRQGSYDMLTRTHSCATLHKHEDFDEVHPSRHTPSIPHFLSIDLPSIRYPIPILKISIEMMILLGLWFAYGHNDQISAYKFIVAGKAKKKSRVLDTCRPLAEHKLGEKDMILKAADFFLIFTVFQAGYTCRGSDESLVAGKSIYVG</sequence>
<keyword evidence="2" id="KW-1185">Reference proteome</keyword>
<organism evidence="1 2">
    <name type="scientific">Eumeta variegata</name>
    <name type="common">Bagworm moth</name>
    <name type="synonym">Eumeta japonica</name>
    <dbReference type="NCBI Taxonomy" id="151549"/>
    <lineage>
        <taxon>Eukaryota</taxon>
        <taxon>Metazoa</taxon>
        <taxon>Ecdysozoa</taxon>
        <taxon>Arthropoda</taxon>
        <taxon>Hexapoda</taxon>
        <taxon>Insecta</taxon>
        <taxon>Pterygota</taxon>
        <taxon>Neoptera</taxon>
        <taxon>Endopterygota</taxon>
        <taxon>Lepidoptera</taxon>
        <taxon>Glossata</taxon>
        <taxon>Ditrysia</taxon>
        <taxon>Tineoidea</taxon>
        <taxon>Psychidae</taxon>
        <taxon>Oiketicinae</taxon>
        <taxon>Eumeta</taxon>
    </lineage>
</organism>
<dbReference type="SUPFAM" id="SSF52087">
    <property type="entry name" value="CRAL/TRIO domain"/>
    <property type="match status" value="1"/>
</dbReference>
<dbReference type="EMBL" id="BGZK01000006">
    <property type="protein sequence ID" value="GBP00827.1"/>
    <property type="molecule type" value="Genomic_DNA"/>
</dbReference>
<dbReference type="OrthoDB" id="8112557at2759"/>
<name>A0A4C1SHH6_EUMVA</name>
<evidence type="ECO:0000313" key="2">
    <source>
        <dbReference type="Proteomes" id="UP000299102"/>
    </source>
</evidence>
<dbReference type="Gene3D" id="1.20.5.1200">
    <property type="entry name" value="Alpha-tocopherol transfer"/>
    <property type="match status" value="1"/>
</dbReference>
<evidence type="ECO:0000313" key="1">
    <source>
        <dbReference type="EMBL" id="GBP00827.1"/>
    </source>
</evidence>
<dbReference type="Proteomes" id="UP000299102">
    <property type="component" value="Unassembled WGS sequence"/>
</dbReference>
<evidence type="ECO:0008006" key="3">
    <source>
        <dbReference type="Google" id="ProtNLM"/>
    </source>
</evidence>
<dbReference type="STRING" id="151549.A0A4C1SHH6"/>
<accession>A0A4C1SHH6</accession>
<gene>
    <name evidence="1" type="ORF">EVAR_77021_1</name>
</gene>
<proteinExistence type="predicted"/>
<protein>
    <recommendedName>
        <fullName evidence="3">CRAL-TRIO domain-containing protein</fullName>
    </recommendedName>
</protein>
<dbReference type="Gene3D" id="3.40.525.10">
    <property type="entry name" value="CRAL-TRIO lipid binding domain"/>
    <property type="match status" value="1"/>
</dbReference>
<reference evidence="1 2" key="1">
    <citation type="journal article" date="2019" name="Commun. Biol.">
        <title>The bagworm genome reveals a unique fibroin gene that provides high tensile strength.</title>
        <authorList>
            <person name="Kono N."/>
            <person name="Nakamura H."/>
            <person name="Ohtoshi R."/>
            <person name="Tomita M."/>
            <person name="Numata K."/>
            <person name="Arakawa K."/>
        </authorList>
    </citation>
    <scope>NUCLEOTIDE SEQUENCE [LARGE SCALE GENOMIC DNA]</scope>
</reference>
<dbReference type="AlphaFoldDB" id="A0A4C1SHH6"/>
<dbReference type="InterPro" id="IPR036865">
    <property type="entry name" value="CRAL-TRIO_dom_sf"/>
</dbReference>